<dbReference type="PANTHER" id="PTHR31727">
    <property type="entry name" value="OLEOYL-ACYL CARRIER PROTEIN THIOESTERASE 1, CHLOROPLASTIC"/>
    <property type="match status" value="1"/>
</dbReference>
<evidence type="ECO:0000259" key="8">
    <source>
        <dbReference type="Pfam" id="PF01643"/>
    </source>
</evidence>
<dbReference type="Pfam" id="PF01643">
    <property type="entry name" value="Acyl-ACP_TE"/>
    <property type="match status" value="1"/>
</dbReference>
<dbReference type="SUPFAM" id="SSF54637">
    <property type="entry name" value="Thioesterase/thiol ester dehydrase-isomerase"/>
    <property type="match status" value="2"/>
</dbReference>
<dbReference type="Pfam" id="PF20791">
    <property type="entry name" value="Acyl-ACP_TE_C"/>
    <property type="match status" value="1"/>
</dbReference>
<sequence length="276" mass="32041">MTDRLVDTCFHLAILCYNLTSFTRQKGGDPVAKKFTTPYEVAYYDGDITRKMTIPSMLAVVIKTSEEQSDALDRGSDFVASFGLGWVITNYEIHITRLPKVGEKLAVTTQAIAYNKYFCYRNFWIHDEAGNECVLIKSTFVLMDTVNRKMSSVLPEIIEPYESEKIKKIYRSEKIEKVENGTFSPYRVRYFDIDGNQHVNNAIYFNWLLDVLGYDFLSTNEPTYINVKFDKEVEYGQVVESHYETLDTDEGKTTRHEIRIDGQTYCEANMKWKESK</sequence>
<keyword evidence="2" id="KW-0444">Lipid biosynthesis</keyword>
<dbReference type="CDD" id="cd00586">
    <property type="entry name" value="4HBT"/>
    <property type="match status" value="2"/>
</dbReference>
<dbReference type="Proteomes" id="UP000183039">
    <property type="component" value="Unassembled WGS sequence"/>
</dbReference>
<evidence type="ECO:0000313" key="10">
    <source>
        <dbReference type="EMBL" id="OJG91394.1"/>
    </source>
</evidence>
<dbReference type="GO" id="GO:0000036">
    <property type="term" value="F:acyl carrier activity"/>
    <property type="evidence" value="ECO:0007669"/>
    <property type="project" value="TreeGrafter"/>
</dbReference>
<evidence type="ECO:0000256" key="4">
    <source>
        <dbReference type="ARBA" id="ARBA00022832"/>
    </source>
</evidence>
<evidence type="ECO:0000256" key="7">
    <source>
        <dbReference type="ARBA" id="ARBA00023160"/>
    </source>
</evidence>
<evidence type="ECO:0000256" key="5">
    <source>
        <dbReference type="ARBA" id="ARBA00022946"/>
    </source>
</evidence>
<evidence type="ECO:0000256" key="2">
    <source>
        <dbReference type="ARBA" id="ARBA00022516"/>
    </source>
</evidence>
<evidence type="ECO:0000313" key="11">
    <source>
        <dbReference type="Proteomes" id="UP000183039"/>
    </source>
</evidence>
<dbReference type="PANTHER" id="PTHR31727:SF6">
    <property type="entry name" value="OLEOYL-ACYL CARRIER PROTEIN THIOESTERASE 1, CHLOROPLASTIC"/>
    <property type="match status" value="1"/>
</dbReference>
<name>A0AA91JNW5_9ENTE</name>
<organism evidence="10 11">
    <name type="scientific">Enterococcus silesiacus</name>
    <dbReference type="NCBI Taxonomy" id="332949"/>
    <lineage>
        <taxon>Bacteria</taxon>
        <taxon>Bacillati</taxon>
        <taxon>Bacillota</taxon>
        <taxon>Bacilli</taxon>
        <taxon>Lactobacillales</taxon>
        <taxon>Enterococcaceae</taxon>
        <taxon>Enterococcus</taxon>
    </lineage>
</organism>
<dbReference type="Gene3D" id="3.10.129.10">
    <property type="entry name" value="Hotdog Thioesterase"/>
    <property type="match status" value="1"/>
</dbReference>
<keyword evidence="5" id="KW-0809">Transit peptide</keyword>
<comment type="caution">
    <text evidence="10">The sequence shown here is derived from an EMBL/GenBank/DDBJ whole genome shotgun (WGS) entry which is preliminary data.</text>
</comment>
<feature type="domain" description="Acyl-ACP thioesterase N-terminal hotdog" evidence="8">
    <location>
        <begin position="33"/>
        <end position="161"/>
    </location>
</feature>
<evidence type="ECO:0000259" key="9">
    <source>
        <dbReference type="Pfam" id="PF20791"/>
    </source>
</evidence>
<dbReference type="EMBL" id="JXLC01000014">
    <property type="protein sequence ID" value="OJG91394.1"/>
    <property type="molecule type" value="Genomic_DNA"/>
</dbReference>
<dbReference type="GO" id="GO:0016297">
    <property type="term" value="F:fatty acyl-[ACP] hydrolase activity"/>
    <property type="evidence" value="ECO:0007669"/>
    <property type="project" value="InterPro"/>
</dbReference>
<keyword evidence="3" id="KW-0378">Hydrolase</keyword>
<dbReference type="InterPro" id="IPR045023">
    <property type="entry name" value="FATA/B"/>
</dbReference>
<dbReference type="AlphaFoldDB" id="A0AA91JNW5"/>
<dbReference type="InterPro" id="IPR029069">
    <property type="entry name" value="HotDog_dom_sf"/>
</dbReference>
<keyword evidence="7" id="KW-0275">Fatty acid biosynthesis</keyword>
<feature type="domain" description="Acyl-ACP thioesterase-like C-terminal" evidence="9">
    <location>
        <begin position="176"/>
        <end position="274"/>
    </location>
</feature>
<accession>A0AA91JNW5</accession>
<keyword evidence="4" id="KW-0276">Fatty acid metabolism</keyword>
<proteinExistence type="inferred from homology"/>
<evidence type="ECO:0000256" key="6">
    <source>
        <dbReference type="ARBA" id="ARBA00023098"/>
    </source>
</evidence>
<evidence type="ECO:0000256" key="3">
    <source>
        <dbReference type="ARBA" id="ARBA00022801"/>
    </source>
</evidence>
<comment type="similarity">
    <text evidence="1">Belongs to the acyl-ACP thioesterase family.</text>
</comment>
<dbReference type="InterPro" id="IPR049427">
    <property type="entry name" value="Acyl-ACP_TE_C"/>
</dbReference>
<dbReference type="InterPro" id="IPR002864">
    <property type="entry name" value="Acyl-ACP_thioesterase_NHD"/>
</dbReference>
<keyword evidence="6" id="KW-0443">Lipid metabolism</keyword>
<reference evidence="10 11" key="1">
    <citation type="submission" date="2014-12" db="EMBL/GenBank/DDBJ databases">
        <title>Draft genome sequences of 29 type strains of Enterococci.</title>
        <authorList>
            <person name="Zhong Z."/>
            <person name="Sun Z."/>
            <person name="Liu W."/>
            <person name="Zhang W."/>
            <person name="Zhang H."/>
        </authorList>
    </citation>
    <scope>NUCLEOTIDE SEQUENCE [LARGE SCALE GENOMIC DNA]</scope>
    <source>
        <strain evidence="10 11">DSM 22801</strain>
    </source>
</reference>
<protein>
    <submittedName>
        <fullName evidence="10">Acyl-ACP thioesterase</fullName>
    </submittedName>
</protein>
<evidence type="ECO:0000256" key="1">
    <source>
        <dbReference type="ARBA" id="ARBA00006500"/>
    </source>
</evidence>
<gene>
    <name evidence="10" type="ORF">RV15_GL000671</name>
</gene>